<dbReference type="EMBL" id="CAKOGP040002025">
    <property type="protein sequence ID" value="CAJ1959860.1"/>
    <property type="molecule type" value="Genomic_DNA"/>
</dbReference>
<sequence length="194" mass="21813">MSSSARQATPMSPLARKYVAPKETKIRFSKYDQVRSIPHVNDFSDRQIKECYYGHEELRAIRKQCAGIVKHVNKGGASGGDGFFLRGLDQHTIEYKRSQDVSCKNLYNAVHRMQRYQKLSGKDVSEKMSEILGKISAPAVAAAQVAAISDLFSSYKGTWSNRSVPVMREVRAKPDKDSKHFQYATMATKSVMSQ</sequence>
<dbReference type="AlphaFoldDB" id="A0AAD2G1W1"/>
<accession>A0AAD2G1W1</accession>
<dbReference type="Proteomes" id="UP001295423">
    <property type="component" value="Unassembled WGS sequence"/>
</dbReference>
<evidence type="ECO:0000313" key="2">
    <source>
        <dbReference type="Proteomes" id="UP001295423"/>
    </source>
</evidence>
<reference evidence="1" key="1">
    <citation type="submission" date="2023-08" db="EMBL/GenBank/DDBJ databases">
        <authorList>
            <person name="Audoor S."/>
            <person name="Bilcke G."/>
        </authorList>
    </citation>
    <scope>NUCLEOTIDE SEQUENCE</scope>
</reference>
<organism evidence="1 2">
    <name type="scientific">Cylindrotheca closterium</name>
    <dbReference type="NCBI Taxonomy" id="2856"/>
    <lineage>
        <taxon>Eukaryota</taxon>
        <taxon>Sar</taxon>
        <taxon>Stramenopiles</taxon>
        <taxon>Ochrophyta</taxon>
        <taxon>Bacillariophyta</taxon>
        <taxon>Bacillariophyceae</taxon>
        <taxon>Bacillariophycidae</taxon>
        <taxon>Bacillariales</taxon>
        <taxon>Bacillariaceae</taxon>
        <taxon>Cylindrotheca</taxon>
    </lineage>
</organism>
<comment type="caution">
    <text evidence="1">The sequence shown here is derived from an EMBL/GenBank/DDBJ whole genome shotgun (WGS) entry which is preliminary data.</text>
</comment>
<keyword evidence="2" id="KW-1185">Reference proteome</keyword>
<proteinExistence type="predicted"/>
<name>A0AAD2G1W1_9STRA</name>
<protein>
    <submittedName>
        <fullName evidence="1">Uncharacterized protein</fullName>
    </submittedName>
</protein>
<evidence type="ECO:0000313" key="1">
    <source>
        <dbReference type="EMBL" id="CAJ1959860.1"/>
    </source>
</evidence>
<gene>
    <name evidence="1" type="ORF">CYCCA115_LOCUS18279</name>
</gene>